<dbReference type="CDD" id="cd01836">
    <property type="entry name" value="FeeA_FeeB_like"/>
    <property type="match status" value="1"/>
</dbReference>
<accession>A0A6N9TH99</accession>
<proteinExistence type="predicted"/>
<dbReference type="Pfam" id="PF13472">
    <property type="entry name" value="Lipase_GDSL_2"/>
    <property type="match status" value="1"/>
</dbReference>
<gene>
    <name evidence="3" type="ORF">GTQ48_13510</name>
</gene>
<dbReference type="SUPFAM" id="SSF52266">
    <property type="entry name" value="SGNH hydrolase"/>
    <property type="match status" value="1"/>
</dbReference>
<comment type="caution">
    <text evidence="3">The sequence shown here is derived from an EMBL/GenBank/DDBJ whole genome shotgun (WGS) entry which is preliminary data.</text>
</comment>
<sequence length="303" mass="33586">MAYIICGHDISSFTDERKLTICYQYKEGGELIWFNVLALNIGLLVIFPIIIIQAMWVRKKTLRLPEPSGARELKSEPLDHKPEGKQIPFNVLVIGDSAAAGVGVSTQSDALTGKLYQALSQSLGESFAVSVTLHARTGLASSDIIALLKHEQSLRYQVIVVSIGVNDVTRFITLTKWRNNLRQIHHILLQKFLCEQSQQALIIYSAVPPMHAFPAIPQPLRFMLGQRASLLNRVLASTIGILPYSRLLQLNIVNVKGEATAELMAEDGFHPSSVGYALWADQIVTLVRKEQKGGVEGENRRAH</sequence>
<keyword evidence="4" id="KW-1185">Reference proteome</keyword>
<keyword evidence="3" id="KW-0378">Hydrolase</keyword>
<dbReference type="AlphaFoldDB" id="A0A6N9TH99"/>
<evidence type="ECO:0000256" key="1">
    <source>
        <dbReference type="SAM" id="Phobius"/>
    </source>
</evidence>
<evidence type="ECO:0000313" key="4">
    <source>
        <dbReference type="Proteomes" id="UP000471381"/>
    </source>
</evidence>
<keyword evidence="1" id="KW-1133">Transmembrane helix</keyword>
<feature type="domain" description="SGNH hydrolase-type esterase" evidence="2">
    <location>
        <begin position="93"/>
        <end position="278"/>
    </location>
</feature>
<keyword evidence="1" id="KW-0812">Transmembrane</keyword>
<organism evidence="3 4">
    <name type="scientific">Alteromonas genovensis</name>
    <dbReference type="NCBI Taxonomy" id="471225"/>
    <lineage>
        <taxon>Bacteria</taxon>
        <taxon>Pseudomonadati</taxon>
        <taxon>Pseudomonadota</taxon>
        <taxon>Gammaproteobacteria</taxon>
        <taxon>Alteromonadales</taxon>
        <taxon>Alteromonadaceae</taxon>
        <taxon>Alteromonas/Salinimonas group</taxon>
        <taxon>Alteromonas</taxon>
    </lineage>
</organism>
<keyword evidence="1" id="KW-0472">Membrane</keyword>
<dbReference type="EMBL" id="JAAAWO010000010">
    <property type="protein sequence ID" value="NDW16530.1"/>
    <property type="molecule type" value="Genomic_DNA"/>
</dbReference>
<dbReference type="Gene3D" id="3.40.50.1110">
    <property type="entry name" value="SGNH hydrolase"/>
    <property type="match status" value="1"/>
</dbReference>
<reference evidence="3 4" key="1">
    <citation type="submission" date="2020-01" db="EMBL/GenBank/DDBJ databases">
        <title>Genomes of bacteria type strains.</title>
        <authorList>
            <person name="Chen J."/>
            <person name="Zhu S."/>
            <person name="Yang J."/>
        </authorList>
    </citation>
    <scope>NUCLEOTIDE SEQUENCE [LARGE SCALE GENOMIC DNA]</scope>
    <source>
        <strain evidence="3 4">LMG 24078</strain>
    </source>
</reference>
<feature type="transmembrane region" description="Helical" evidence="1">
    <location>
        <begin position="32"/>
        <end position="57"/>
    </location>
</feature>
<evidence type="ECO:0000313" key="3">
    <source>
        <dbReference type="EMBL" id="NDW16530.1"/>
    </source>
</evidence>
<dbReference type="InterPro" id="IPR036514">
    <property type="entry name" value="SGNH_hydro_sf"/>
</dbReference>
<dbReference type="Proteomes" id="UP000471381">
    <property type="component" value="Unassembled WGS sequence"/>
</dbReference>
<protein>
    <submittedName>
        <fullName evidence="3">SGNH/GDSL hydrolase family protein</fullName>
    </submittedName>
</protein>
<evidence type="ECO:0000259" key="2">
    <source>
        <dbReference type="Pfam" id="PF13472"/>
    </source>
</evidence>
<dbReference type="InterPro" id="IPR013830">
    <property type="entry name" value="SGNH_hydro"/>
</dbReference>
<dbReference type="RefSeq" id="WP_163107139.1">
    <property type="nucleotide sequence ID" value="NZ_JAAAWO010000010.1"/>
</dbReference>
<dbReference type="GO" id="GO:0016788">
    <property type="term" value="F:hydrolase activity, acting on ester bonds"/>
    <property type="evidence" value="ECO:0007669"/>
    <property type="project" value="UniProtKB-ARBA"/>
</dbReference>
<name>A0A6N9TH99_9ALTE</name>